<dbReference type="RefSeq" id="WP_128759281.1">
    <property type="nucleotide sequence ID" value="NZ_QOVL01000001.1"/>
</dbReference>
<protein>
    <recommendedName>
        <fullName evidence="3">Carboxypeptidase-like protein</fullName>
    </recommendedName>
</protein>
<accession>A0A4Q0PRP8</accession>
<name>A0A4Q0PRP8_9FLAO</name>
<sequence>MIPASANYFLFILGLLAFNLNAQETRLLNGVVTFEGEVVPDVIIENLASRQRITTDEEGTFAINGRLGDSLSVAHPDHKYFILVLGESDFEKDLLNVDLKQMSIELDEVVVEDFSHINAYDLGIIDHPVDIPTRYERRLYTTGDFKMIHLLSILGGSLQLDPIINKISGRTKRMKEYLKIERRLENLDFLREHYSSYITASLKIEEAELNRFLYYLVEETNIAELIQQNQDNQLEFFIQDHWISYQELIAE</sequence>
<proteinExistence type="predicted"/>
<evidence type="ECO:0000313" key="2">
    <source>
        <dbReference type="Proteomes" id="UP000290608"/>
    </source>
</evidence>
<evidence type="ECO:0008006" key="3">
    <source>
        <dbReference type="Google" id="ProtNLM"/>
    </source>
</evidence>
<dbReference type="STRING" id="1122159.SAMN02745246_00409"/>
<dbReference type="EMBL" id="QOVL01000001">
    <property type="protein sequence ID" value="RXG33254.1"/>
    <property type="molecule type" value="Genomic_DNA"/>
</dbReference>
<evidence type="ECO:0000313" key="1">
    <source>
        <dbReference type="EMBL" id="RXG33254.1"/>
    </source>
</evidence>
<reference evidence="1 2" key="1">
    <citation type="submission" date="2018-07" db="EMBL/GenBank/DDBJ databases">
        <title>Leeuwenhoekiella genomics.</title>
        <authorList>
            <person name="Tahon G."/>
            <person name="Willems A."/>
        </authorList>
    </citation>
    <scope>NUCLEOTIDE SEQUENCE [LARGE SCALE GENOMIC DNA]</scope>
    <source>
        <strain evidence="1 2">LMG 1345</strain>
    </source>
</reference>
<organism evidence="1 2">
    <name type="scientific">Leeuwenhoekiella marinoflava</name>
    <dbReference type="NCBI Taxonomy" id="988"/>
    <lineage>
        <taxon>Bacteria</taxon>
        <taxon>Pseudomonadati</taxon>
        <taxon>Bacteroidota</taxon>
        <taxon>Flavobacteriia</taxon>
        <taxon>Flavobacteriales</taxon>
        <taxon>Flavobacteriaceae</taxon>
        <taxon>Leeuwenhoekiella</taxon>
    </lineage>
</organism>
<dbReference type="Proteomes" id="UP000290608">
    <property type="component" value="Unassembled WGS sequence"/>
</dbReference>
<dbReference type="AlphaFoldDB" id="A0A4Q0PRP8"/>
<gene>
    <name evidence="1" type="ORF">DSL99_350</name>
</gene>
<comment type="caution">
    <text evidence="1">The sequence shown here is derived from an EMBL/GenBank/DDBJ whole genome shotgun (WGS) entry which is preliminary data.</text>
</comment>